<dbReference type="EMBL" id="JARPZN010000015">
    <property type="protein sequence ID" value="MDT2691483.1"/>
    <property type="molecule type" value="Genomic_DNA"/>
</dbReference>
<protein>
    <submittedName>
        <fullName evidence="1">Uncharacterized protein</fullName>
    </submittedName>
</protein>
<organism evidence="1 2">
    <name type="scientific">Enterococcus gallinarum</name>
    <dbReference type="NCBI Taxonomy" id="1353"/>
    <lineage>
        <taxon>Bacteria</taxon>
        <taxon>Bacillati</taxon>
        <taxon>Bacillota</taxon>
        <taxon>Bacilli</taxon>
        <taxon>Lactobacillales</taxon>
        <taxon>Enterococcaceae</taxon>
        <taxon>Enterococcus</taxon>
    </lineage>
</organism>
<evidence type="ECO:0000313" key="2">
    <source>
        <dbReference type="Proteomes" id="UP001183682"/>
    </source>
</evidence>
<reference evidence="1" key="1">
    <citation type="submission" date="2023-03" db="EMBL/GenBank/DDBJ databases">
        <authorList>
            <person name="Shen W."/>
            <person name="Cai J."/>
        </authorList>
    </citation>
    <scope>NUCLEOTIDE SEQUENCE</scope>
    <source>
        <strain evidence="1">K69-2</strain>
    </source>
</reference>
<proteinExistence type="predicted"/>
<dbReference type="AlphaFoldDB" id="A0AAE4HRC9"/>
<name>A0AAE4HRC9_ENTGA</name>
<dbReference type="Proteomes" id="UP001183682">
    <property type="component" value="Unassembled WGS sequence"/>
</dbReference>
<gene>
    <name evidence="1" type="ORF">P7E30_15000</name>
</gene>
<sequence>MGTKDKQQSKMQDSLISQSLFTSFSSSLGSSFADTSISLSKGGGSGGGGGGGGGCCCCCCCCCCCGAGASSQEKVFTK</sequence>
<dbReference type="RefSeq" id="WP_311810032.1">
    <property type="nucleotide sequence ID" value="NZ_JARPZN010000015.1"/>
</dbReference>
<comment type="caution">
    <text evidence="1">The sequence shown here is derived from an EMBL/GenBank/DDBJ whole genome shotgun (WGS) entry which is preliminary data.</text>
</comment>
<accession>A0AAE4HRC9</accession>
<evidence type="ECO:0000313" key="1">
    <source>
        <dbReference type="EMBL" id="MDT2691483.1"/>
    </source>
</evidence>